<dbReference type="Pfam" id="PF01593">
    <property type="entry name" value="Amino_oxidase"/>
    <property type="match status" value="1"/>
</dbReference>
<dbReference type="SUPFAM" id="SSF51905">
    <property type="entry name" value="FAD/NAD(P)-binding domain"/>
    <property type="match status" value="1"/>
</dbReference>
<reference evidence="2 3" key="1">
    <citation type="submission" date="2017-03" db="EMBL/GenBank/DDBJ databases">
        <title>Genome of the blue death feigning beetle - Asbolus verrucosus.</title>
        <authorList>
            <person name="Rider S.D."/>
        </authorList>
    </citation>
    <scope>NUCLEOTIDE SEQUENCE [LARGE SCALE GENOMIC DNA]</scope>
    <source>
        <strain evidence="2">Butters</strain>
        <tissue evidence="2">Head and leg muscle</tissue>
    </source>
</reference>
<gene>
    <name evidence="2" type="ORF">BDFB_011952</name>
</gene>
<dbReference type="GO" id="GO:0046592">
    <property type="term" value="F:polyamine oxidase activity"/>
    <property type="evidence" value="ECO:0007669"/>
    <property type="project" value="TreeGrafter"/>
</dbReference>
<dbReference type="SUPFAM" id="SSF54373">
    <property type="entry name" value="FAD-linked reductases, C-terminal domain"/>
    <property type="match status" value="1"/>
</dbReference>
<feature type="domain" description="Amine oxidase" evidence="1">
    <location>
        <begin position="15"/>
        <end position="473"/>
    </location>
</feature>
<dbReference type="InterPro" id="IPR036188">
    <property type="entry name" value="FAD/NAD-bd_sf"/>
</dbReference>
<dbReference type="Gene3D" id="3.50.50.60">
    <property type="entry name" value="FAD/NAD(P)-binding domain"/>
    <property type="match status" value="1"/>
</dbReference>
<evidence type="ECO:0000259" key="1">
    <source>
        <dbReference type="Pfam" id="PF01593"/>
    </source>
</evidence>
<dbReference type="PANTHER" id="PTHR10742">
    <property type="entry name" value="FLAVIN MONOAMINE OXIDASE"/>
    <property type="match status" value="1"/>
</dbReference>
<dbReference type="PANTHER" id="PTHR10742:SF398">
    <property type="entry name" value="AMINE OXIDASE DOMAIN-CONTAINING PROTEIN-RELATED"/>
    <property type="match status" value="1"/>
</dbReference>
<sequence>MADGVSVIIIGAGPAGMAAATKLLENSVTNITVIEAESRIGGRVKSVEFGNTFVDEGAEYCDGEEGNVVYEMVKDLDLLEHSHPRTTKLYYSNGSRFNQALEEDLAEIILNYDSVIQEGDITGISLGEAFMNQYKKKIINKYTNDKEKLKIATEGVRLAENFILNQKGAISWYKPSARKHYEACKGDPAMSWKKRGFRIVFDILSKKYPDSSKQLPIDDKIILNKKISTIHWNDAANEVTARASDNTAYTANHIIFTPSLGVLKEEQDTLFKPPLPESKKKAIEAIGFGGVMKVFIHFPKKWWKDDDIFYFLWSNEDLKNAAKEFPHGPNKDGISWVSHILSFAQVETNPNTLIAWVSGDQVPEIEQIPAETVLDGCMYVMNKFLSKDYNITVAGKIIRSQWCSNPNFRGTYSFEKNGYFEEDVSYQTQLAEPLKNRRGLPVVLFAGEATNPKHYTSVHGAIESGRREAKRIIDLYAV</sequence>
<dbReference type="PRINTS" id="PR00419">
    <property type="entry name" value="ADXRDTASE"/>
</dbReference>
<dbReference type="OrthoDB" id="5046242at2759"/>
<protein>
    <submittedName>
        <fullName evidence="2">Spermine oxidase</fullName>
    </submittedName>
</protein>
<dbReference type="Proteomes" id="UP000292052">
    <property type="component" value="Unassembled WGS sequence"/>
</dbReference>
<organism evidence="2 3">
    <name type="scientific">Asbolus verrucosus</name>
    <name type="common">Desert ironclad beetle</name>
    <dbReference type="NCBI Taxonomy" id="1661398"/>
    <lineage>
        <taxon>Eukaryota</taxon>
        <taxon>Metazoa</taxon>
        <taxon>Ecdysozoa</taxon>
        <taxon>Arthropoda</taxon>
        <taxon>Hexapoda</taxon>
        <taxon>Insecta</taxon>
        <taxon>Pterygota</taxon>
        <taxon>Neoptera</taxon>
        <taxon>Endopterygota</taxon>
        <taxon>Coleoptera</taxon>
        <taxon>Polyphaga</taxon>
        <taxon>Cucujiformia</taxon>
        <taxon>Tenebrionidae</taxon>
        <taxon>Pimeliinae</taxon>
        <taxon>Asbolus</taxon>
    </lineage>
</organism>
<dbReference type="Gene3D" id="3.90.660.10">
    <property type="match status" value="1"/>
</dbReference>
<proteinExistence type="predicted"/>
<dbReference type="InterPro" id="IPR002937">
    <property type="entry name" value="Amino_oxidase"/>
</dbReference>
<comment type="caution">
    <text evidence="2">The sequence shown here is derived from an EMBL/GenBank/DDBJ whole genome shotgun (WGS) entry which is preliminary data.</text>
</comment>
<evidence type="ECO:0000313" key="3">
    <source>
        <dbReference type="Proteomes" id="UP000292052"/>
    </source>
</evidence>
<dbReference type="InterPro" id="IPR050281">
    <property type="entry name" value="Flavin_monoamine_oxidase"/>
</dbReference>
<dbReference type="AlphaFoldDB" id="A0A482W2F0"/>
<name>A0A482W2F0_ASBVE</name>
<dbReference type="STRING" id="1661398.A0A482W2F0"/>
<accession>A0A482W2F0</accession>
<feature type="non-terminal residue" evidence="2">
    <location>
        <position position="478"/>
    </location>
</feature>
<evidence type="ECO:0000313" key="2">
    <source>
        <dbReference type="EMBL" id="RZC39351.1"/>
    </source>
</evidence>
<dbReference type="EMBL" id="QDEB01035258">
    <property type="protein sequence ID" value="RZC39351.1"/>
    <property type="molecule type" value="Genomic_DNA"/>
</dbReference>
<keyword evidence="3" id="KW-1185">Reference proteome</keyword>